<dbReference type="Pfam" id="PF18144">
    <property type="entry name" value="SMODS"/>
    <property type="match status" value="1"/>
</dbReference>
<gene>
    <name evidence="2" type="ORF">JEM65_13380</name>
</gene>
<protein>
    <recommendedName>
        <fullName evidence="4">Nucleotidyltransferase</fullName>
    </recommendedName>
</protein>
<keyword evidence="3" id="KW-1185">Reference proteome</keyword>
<evidence type="ECO:0008006" key="4">
    <source>
        <dbReference type="Google" id="ProtNLM"/>
    </source>
</evidence>
<accession>A0A934KPU1</accession>
<proteinExistence type="predicted"/>
<evidence type="ECO:0000256" key="1">
    <source>
        <dbReference type="ARBA" id="ARBA00023118"/>
    </source>
</evidence>
<sequence>MGVSENFKTFCDDLTISTTKRTTISIRFNAIVKRLNNDFWNLDSTTGGRYLGSYGRHTANDRVSDVDMLFEMPWSVHAKYDKYISNGQSALLQDVKNSIAKTYPSTYLKGDGQIVQVTFWDSNKFEVLPAFKHTDNTYTYGDSNSGGSWKKTNPIPEINAINSGDNLTNNNLKRLCKMTRAWKFHCDVPIKGLLIDTLAYRFLLSWEHRDKSYLYYDWMCRDFFAFLKNQTSTQTIWYAVGSMQSIYNPDNFRYKATIAYNKSIDAIKLETDGKHWSTKQKWREIYGIRYPS</sequence>
<name>A0A934KPU1_9FLAO</name>
<dbReference type="CDD" id="cd05400">
    <property type="entry name" value="NT_2-5OAS_ClassI-CCAase"/>
    <property type="match status" value="1"/>
</dbReference>
<organism evidence="2 3">
    <name type="scientific">Gelidibacter salicanalis</name>
    <dbReference type="NCBI Taxonomy" id="291193"/>
    <lineage>
        <taxon>Bacteria</taxon>
        <taxon>Pseudomonadati</taxon>
        <taxon>Bacteroidota</taxon>
        <taxon>Flavobacteriia</taxon>
        <taxon>Flavobacteriales</taxon>
        <taxon>Flavobacteriaceae</taxon>
        <taxon>Gelidibacter</taxon>
    </lineage>
</organism>
<dbReference type="EMBL" id="JAEHJZ010000032">
    <property type="protein sequence ID" value="MBJ7881629.1"/>
    <property type="molecule type" value="Genomic_DNA"/>
</dbReference>
<dbReference type="GO" id="GO:0016779">
    <property type="term" value="F:nucleotidyltransferase activity"/>
    <property type="evidence" value="ECO:0007669"/>
    <property type="project" value="InterPro"/>
</dbReference>
<evidence type="ECO:0000313" key="3">
    <source>
        <dbReference type="Proteomes" id="UP000662373"/>
    </source>
</evidence>
<dbReference type="RefSeq" id="WP_199600371.1">
    <property type="nucleotide sequence ID" value="NZ_JAEHJZ010000032.1"/>
</dbReference>
<dbReference type="Proteomes" id="UP000662373">
    <property type="component" value="Unassembled WGS sequence"/>
</dbReference>
<dbReference type="GO" id="GO:0051607">
    <property type="term" value="P:defense response to virus"/>
    <property type="evidence" value="ECO:0007669"/>
    <property type="project" value="UniProtKB-KW"/>
</dbReference>
<dbReference type="InterPro" id="IPR006116">
    <property type="entry name" value="NT_2-5OAS_ClassI-CCAase"/>
</dbReference>
<evidence type="ECO:0000313" key="2">
    <source>
        <dbReference type="EMBL" id="MBJ7881629.1"/>
    </source>
</evidence>
<dbReference type="AlphaFoldDB" id="A0A934KPU1"/>
<comment type="caution">
    <text evidence="2">The sequence shown here is derived from an EMBL/GenBank/DDBJ whole genome shotgun (WGS) entry which is preliminary data.</text>
</comment>
<dbReference type="SUPFAM" id="SSF81301">
    <property type="entry name" value="Nucleotidyltransferase"/>
    <property type="match status" value="1"/>
</dbReference>
<keyword evidence="1" id="KW-0051">Antiviral defense</keyword>
<dbReference type="InterPro" id="IPR043519">
    <property type="entry name" value="NT_sf"/>
</dbReference>
<reference evidence="2 3" key="1">
    <citation type="submission" date="2020-09" db="EMBL/GenBank/DDBJ databases">
        <title>Draft genome of Gelidibacter salicanalis PAMC21136.</title>
        <authorList>
            <person name="Park H."/>
        </authorList>
    </citation>
    <scope>NUCLEOTIDE SEQUENCE [LARGE SCALE GENOMIC DNA]</scope>
    <source>
        <strain evidence="2 3">PAMC21136</strain>
    </source>
</reference>